<evidence type="ECO:0000256" key="2">
    <source>
        <dbReference type="ARBA" id="ARBA00023015"/>
    </source>
</evidence>
<name>I0V4J2_9PSEU</name>
<evidence type="ECO:0000313" key="8">
    <source>
        <dbReference type="EMBL" id="EID55045.1"/>
    </source>
</evidence>
<dbReference type="CDD" id="cd06171">
    <property type="entry name" value="Sigma70_r4"/>
    <property type="match status" value="1"/>
</dbReference>
<dbReference type="InterPro" id="IPR013249">
    <property type="entry name" value="RNA_pol_sigma70_r4_t2"/>
</dbReference>
<dbReference type="GO" id="GO:0006352">
    <property type="term" value="P:DNA-templated transcription initiation"/>
    <property type="evidence" value="ECO:0007669"/>
    <property type="project" value="InterPro"/>
</dbReference>
<evidence type="ECO:0000256" key="3">
    <source>
        <dbReference type="ARBA" id="ARBA00023082"/>
    </source>
</evidence>
<dbReference type="EMBL" id="JH636049">
    <property type="protein sequence ID" value="EID55045.1"/>
    <property type="molecule type" value="Genomic_DNA"/>
</dbReference>
<evidence type="ECO:0000259" key="6">
    <source>
        <dbReference type="Pfam" id="PF04542"/>
    </source>
</evidence>
<dbReference type="Pfam" id="PF04542">
    <property type="entry name" value="Sigma70_r2"/>
    <property type="match status" value="1"/>
</dbReference>
<evidence type="ECO:0000256" key="4">
    <source>
        <dbReference type="ARBA" id="ARBA00023163"/>
    </source>
</evidence>
<dbReference type="GO" id="GO:0016987">
    <property type="term" value="F:sigma factor activity"/>
    <property type="evidence" value="ECO:0007669"/>
    <property type="project" value="UniProtKB-KW"/>
</dbReference>
<dbReference type="Proteomes" id="UP000004691">
    <property type="component" value="Unassembled WGS sequence"/>
</dbReference>
<reference evidence="8 9" key="1">
    <citation type="submission" date="2012-01" db="EMBL/GenBank/DDBJ databases">
        <title>Improved High-Quality Draft sequence of Saccharomonospora xinjiangensis XJ-54.</title>
        <authorList>
            <consortium name="US DOE Joint Genome Institute"/>
            <person name="Lucas S."/>
            <person name="Han J."/>
            <person name="Lapidus A."/>
            <person name="Cheng J.-F."/>
            <person name="Goodwin L."/>
            <person name="Pitluck S."/>
            <person name="Peters L."/>
            <person name="Mikhailova N."/>
            <person name="Teshima H."/>
            <person name="Detter J.C."/>
            <person name="Han C."/>
            <person name="Tapia R."/>
            <person name="Land M."/>
            <person name="Hauser L."/>
            <person name="Kyrpides N."/>
            <person name="Ivanova N."/>
            <person name="Pagani I."/>
            <person name="Brambilla E.-M."/>
            <person name="Klenk H.-P."/>
            <person name="Woyke T."/>
        </authorList>
    </citation>
    <scope>NUCLEOTIDE SEQUENCE [LARGE SCALE GENOMIC DNA]</scope>
    <source>
        <strain evidence="8 9">XJ-54</strain>
    </source>
</reference>
<dbReference type="InterPro" id="IPR007627">
    <property type="entry name" value="RNA_pol_sigma70_r2"/>
</dbReference>
<sequence length="209" mass="22829">MNIIAKRVTEGRGLTAVPDSGVESAPEPVPRPDGELWRRASRGDEAAFTELFHRHAEAVWNHAYRLSGSWATAEDVTSSTFVTAWSKCAAVTLANDSARPWLFAVAANIARTHGRGERRLLRLRRSQRLEAAHDHADDVTDRMANESRLKRVVTAIGGLPKAQRKAAELCLLGDLSFAEAAAVLGVAEATVRSQISRARARLRAVLEES</sequence>
<dbReference type="STRING" id="882086.SacxiDRAFT_2829"/>
<dbReference type="PANTHER" id="PTHR43133">
    <property type="entry name" value="RNA POLYMERASE ECF-TYPE SIGMA FACTO"/>
    <property type="match status" value="1"/>
</dbReference>
<dbReference type="Gene3D" id="1.10.1740.10">
    <property type="match status" value="1"/>
</dbReference>
<dbReference type="InterPro" id="IPR039425">
    <property type="entry name" value="RNA_pol_sigma-70-like"/>
</dbReference>
<keyword evidence="4" id="KW-0804">Transcription</keyword>
<feature type="region of interest" description="Disordered" evidence="5">
    <location>
        <begin position="15"/>
        <end position="34"/>
    </location>
</feature>
<dbReference type="SUPFAM" id="SSF88659">
    <property type="entry name" value="Sigma3 and sigma4 domains of RNA polymerase sigma factors"/>
    <property type="match status" value="1"/>
</dbReference>
<keyword evidence="2" id="KW-0805">Transcription regulation</keyword>
<dbReference type="GO" id="GO:0003677">
    <property type="term" value="F:DNA binding"/>
    <property type="evidence" value="ECO:0007669"/>
    <property type="project" value="InterPro"/>
</dbReference>
<dbReference type="InterPro" id="IPR013324">
    <property type="entry name" value="RNA_pol_sigma_r3/r4-like"/>
</dbReference>
<dbReference type="AlphaFoldDB" id="I0V4J2"/>
<protein>
    <submittedName>
        <fullName evidence="8">RNA polymerase sigma factor, sigma-70 family</fullName>
    </submittedName>
</protein>
<organism evidence="8 9">
    <name type="scientific">Saccharomonospora xinjiangensis XJ-54</name>
    <dbReference type="NCBI Taxonomy" id="882086"/>
    <lineage>
        <taxon>Bacteria</taxon>
        <taxon>Bacillati</taxon>
        <taxon>Actinomycetota</taxon>
        <taxon>Actinomycetes</taxon>
        <taxon>Pseudonocardiales</taxon>
        <taxon>Pseudonocardiaceae</taxon>
        <taxon>Saccharomonospora</taxon>
    </lineage>
</organism>
<dbReference type="NCBIfam" id="TIGR02937">
    <property type="entry name" value="sigma70-ECF"/>
    <property type="match status" value="1"/>
</dbReference>
<evidence type="ECO:0000256" key="5">
    <source>
        <dbReference type="SAM" id="MobiDB-lite"/>
    </source>
</evidence>
<accession>I0V4J2</accession>
<dbReference type="Pfam" id="PF08281">
    <property type="entry name" value="Sigma70_r4_2"/>
    <property type="match status" value="1"/>
</dbReference>
<proteinExistence type="inferred from homology"/>
<dbReference type="PANTHER" id="PTHR43133:SF25">
    <property type="entry name" value="RNA POLYMERASE SIGMA FACTOR RFAY-RELATED"/>
    <property type="match status" value="1"/>
</dbReference>
<dbReference type="InterPro" id="IPR013325">
    <property type="entry name" value="RNA_pol_sigma_r2"/>
</dbReference>
<evidence type="ECO:0000259" key="7">
    <source>
        <dbReference type="Pfam" id="PF08281"/>
    </source>
</evidence>
<dbReference type="InterPro" id="IPR036388">
    <property type="entry name" value="WH-like_DNA-bd_sf"/>
</dbReference>
<gene>
    <name evidence="8" type="ORF">SacxiDRAFT_2829</name>
</gene>
<keyword evidence="9" id="KW-1185">Reference proteome</keyword>
<dbReference type="SUPFAM" id="SSF88946">
    <property type="entry name" value="Sigma2 domain of RNA polymerase sigma factors"/>
    <property type="match status" value="1"/>
</dbReference>
<evidence type="ECO:0000256" key="1">
    <source>
        <dbReference type="ARBA" id="ARBA00010641"/>
    </source>
</evidence>
<feature type="domain" description="RNA polymerase sigma factor 70 region 4 type 2" evidence="7">
    <location>
        <begin position="151"/>
        <end position="202"/>
    </location>
</feature>
<dbReference type="HOGENOM" id="CLU_047691_9_2_11"/>
<dbReference type="Gene3D" id="1.10.10.10">
    <property type="entry name" value="Winged helix-like DNA-binding domain superfamily/Winged helix DNA-binding domain"/>
    <property type="match status" value="1"/>
</dbReference>
<dbReference type="eggNOG" id="COG1595">
    <property type="taxonomic scope" value="Bacteria"/>
</dbReference>
<feature type="domain" description="RNA polymerase sigma-70 region 2" evidence="6">
    <location>
        <begin position="51"/>
        <end position="119"/>
    </location>
</feature>
<keyword evidence="3" id="KW-0731">Sigma factor</keyword>
<dbReference type="InterPro" id="IPR014284">
    <property type="entry name" value="RNA_pol_sigma-70_dom"/>
</dbReference>
<comment type="similarity">
    <text evidence="1">Belongs to the sigma-70 factor family. ECF subfamily.</text>
</comment>
<evidence type="ECO:0000313" key="9">
    <source>
        <dbReference type="Proteomes" id="UP000004691"/>
    </source>
</evidence>